<dbReference type="AlphaFoldDB" id="A0A7W9SVN9"/>
<reference evidence="3 4" key="1">
    <citation type="submission" date="2020-08" db="EMBL/GenBank/DDBJ databases">
        <title>Genomic Encyclopedia of Type Strains, Phase IV (KMG-IV): sequencing the most valuable type-strain genomes for metagenomic binning, comparative biology and taxonomic classification.</title>
        <authorList>
            <person name="Goeker M."/>
        </authorList>
    </citation>
    <scope>NUCLEOTIDE SEQUENCE [LARGE SCALE GENOMIC DNA]</scope>
    <source>
        <strain evidence="3 4">DSM 23562</strain>
    </source>
</reference>
<dbReference type="Gene3D" id="2.130.10.10">
    <property type="entry name" value="YVTN repeat-like/Quinoprotein amine dehydrogenase"/>
    <property type="match status" value="1"/>
</dbReference>
<sequence length="440" mass="47921">MRLKNTPAPRSQAAPTQYSTAPAPTASTTATTPSVTASVAAPVQTRPGRRRWRRLGLLACFLTPLAVLGTKVPRLLAAQQQQAFLRSPEARESLLVPPGWDAVTSSFSPDGKTLAVVVSKPYPKSYAGLMLPAYVSFWDWKARKELGTRVPLISWATPLVWSNKGKELILPGAKARRVEVATGKVTPLAPNVAFATDGKLMIRNRPEEAVSKWVQGDRVARRMFTSFTVADVGTGKALGRLKLPPSFLADEGLVSTQRWSFSPDHRHVALAMLNFGTRNTTSSTSLVYWERGREAPLWTAEIEDSAPVAFNADGTRIYSIVRDLTTTRDSRGMTSGYNGPHLVCFDTKTGQQVWKARADEALSVWSSELLVTGDSVLVTTPSGIRLYDPHVQYWGPLLPLTAFGSTGYSGVPRVALSPDGTTIAERYEFGIRLRPLVGGD</sequence>
<protein>
    <recommendedName>
        <fullName evidence="5">WD40 repeat domain-containing protein</fullName>
    </recommendedName>
</protein>
<dbReference type="EMBL" id="JACHGW010000006">
    <property type="protein sequence ID" value="MBB6053243.1"/>
    <property type="molecule type" value="Genomic_DNA"/>
</dbReference>
<feature type="transmembrane region" description="Helical" evidence="2">
    <location>
        <begin position="55"/>
        <end position="76"/>
    </location>
</feature>
<keyword evidence="2" id="KW-0472">Membrane</keyword>
<accession>A0A7W9SVN9</accession>
<dbReference type="SUPFAM" id="SSF82171">
    <property type="entry name" value="DPP6 N-terminal domain-like"/>
    <property type="match status" value="1"/>
</dbReference>
<dbReference type="RefSeq" id="WP_184203343.1">
    <property type="nucleotide sequence ID" value="NZ_JACHGW010000006.1"/>
</dbReference>
<proteinExistence type="predicted"/>
<name>A0A7W9SVN9_ARMRO</name>
<feature type="region of interest" description="Disordered" evidence="1">
    <location>
        <begin position="1"/>
        <end position="43"/>
    </location>
</feature>
<organism evidence="3 4">
    <name type="scientific">Armatimonas rosea</name>
    <dbReference type="NCBI Taxonomy" id="685828"/>
    <lineage>
        <taxon>Bacteria</taxon>
        <taxon>Bacillati</taxon>
        <taxon>Armatimonadota</taxon>
        <taxon>Armatimonadia</taxon>
        <taxon>Armatimonadales</taxon>
        <taxon>Armatimonadaceae</taxon>
        <taxon>Armatimonas</taxon>
    </lineage>
</organism>
<dbReference type="Proteomes" id="UP000520814">
    <property type="component" value="Unassembled WGS sequence"/>
</dbReference>
<keyword evidence="2" id="KW-0812">Transmembrane</keyword>
<comment type="caution">
    <text evidence="3">The sequence shown here is derived from an EMBL/GenBank/DDBJ whole genome shotgun (WGS) entry which is preliminary data.</text>
</comment>
<keyword evidence="2" id="KW-1133">Transmembrane helix</keyword>
<evidence type="ECO:0000313" key="4">
    <source>
        <dbReference type="Proteomes" id="UP000520814"/>
    </source>
</evidence>
<keyword evidence="4" id="KW-1185">Reference proteome</keyword>
<dbReference type="InterPro" id="IPR015943">
    <property type="entry name" value="WD40/YVTN_repeat-like_dom_sf"/>
</dbReference>
<gene>
    <name evidence="3" type="ORF">HNQ39_005077</name>
</gene>
<feature type="compositionally biased region" description="Low complexity" evidence="1">
    <location>
        <begin position="12"/>
        <end position="43"/>
    </location>
</feature>
<evidence type="ECO:0000256" key="1">
    <source>
        <dbReference type="SAM" id="MobiDB-lite"/>
    </source>
</evidence>
<evidence type="ECO:0000313" key="3">
    <source>
        <dbReference type="EMBL" id="MBB6053243.1"/>
    </source>
</evidence>
<evidence type="ECO:0000256" key="2">
    <source>
        <dbReference type="SAM" id="Phobius"/>
    </source>
</evidence>
<evidence type="ECO:0008006" key="5">
    <source>
        <dbReference type="Google" id="ProtNLM"/>
    </source>
</evidence>